<proteinExistence type="predicted"/>
<dbReference type="PANTHER" id="PTHR34391">
    <property type="entry name" value="UPF0658 GOLGI APPARATUS MEMBRANE PROTEIN C1952.10C-RELATED"/>
    <property type="match status" value="1"/>
</dbReference>
<feature type="compositionally biased region" description="Basic and acidic residues" evidence="1">
    <location>
        <begin position="1"/>
        <end position="12"/>
    </location>
</feature>
<feature type="transmembrane region" description="Helical" evidence="2">
    <location>
        <begin position="239"/>
        <end position="261"/>
    </location>
</feature>
<evidence type="ECO:0000313" key="4">
    <source>
        <dbReference type="Proteomes" id="UP000077315"/>
    </source>
</evidence>
<dbReference type="InterPro" id="IPR040410">
    <property type="entry name" value="UPF0658_Golgi"/>
</dbReference>
<accession>A0A162U945</accession>
<dbReference type="OrthoDB" id="2284196at2759"/>
<evidence type="ECO:0000256" key="1">
    <source>
        <dbReference type="SAM" id="MobiDB-lite"/>
    </source>
</evidence>
<feature type="transmembrane region" description="Helical" evidence="2">
    <location>
        <begin position="133"/>
        <end position="152"/>
    </location>
</feature>
<reference evidence="4" key="1">
    <citation type="submission" date="2015-06" db="EMBL/GenBank/DDBJ databases">
        <title>Expansion of signal transduction pathways in fungi by whole-genome duplication.</title>
        <authorList>
            <consortium name="DOE Joint Genome Institute"/>
            <person name="Corrochano L.M."/>
            <person name="Kuo A."/>
            <person name="Marcet-Houben M."/>
            <person name="Polaino S."/>
            <person name="Salamov A."/>
            <person name="Villalobos J.M."/>
            <person name="Alvarez M.I."/>
            <person name="Avalos J."/>
            <person name="Benito E.P."/>
            <person name="Benoit I."/>
            <person name="Burger G."/>
            <person name="Camino L.P."/>
            <person name="Canovas D."/>
            <person name="Cerda-Olmedo E."/>
            <person name="Cheng J.-F."/>
            <person name="Dominguez A."/>
            <person name="Elias M."/>
            <person name="Eslava A.P."/>
            <person name="Glaser F."/>
            <person name="Grimwood J."/>
            <person name="Gutierrez G."/>
            <person name="Heitman J."/>
            <person name="Henrissat B."/>
            <person name="Iturriaga E.A."/>
            <person name="Lang B.F."/>
            <person name="Lavin J.L."/>
            <person name="Lee S."/>
            <person name="Li W."/>
            <person name="Lindquist E."/>
            <person name="Lopez-Garcia S."/>
            <person name="Luque E.M."/>
            <person name="Marcos A.T."/>
            <person name="Martin J."/>
            <person name="McCluskey K."/>
            <person name="Medina H.R."/>
            <person name="Miralles-Duran A."/>
            <person name="Miyazaki A."/>
            <person name="Munoz-Torres E."/>
            <person name="Oguiza J.A."/>
            <person name="Ohm R."/>
            <person name="Olmedo M."/>
            <person name="Orejas M."/>
            <person name="Ortiz-Castellanos L."/>
            <person name="Pisabarro A.G."/>
            <person name="Rodriguez-Romero J."/>
            <person name="Ruiz-Herrera J."/>
            <person name="Ruiz-Vazquez R."/>
            <person name="Sanz C."/>
            <person name="Schackwitz W."/>
            <person name="Schmutz J."/>
            <person name="Shahriari M."/>
            <person name="Shelest E."/>
            <person name="Silva-Franco F."/>
            <person name="Soanes D."/>
            <person name="Syed K."/>
            <person name="Tagua V.G."/>
            <person name="Talbot N.J."/>
            <person name="Thon M."/>
            <person name="De vries R.P."/>
            <person name="Wiebenga A."/>
            <person name="Yadav J.S."/>
            <person name="Braun E.L."/>
            <person name="Baker S."/>
            <person name="Garre V."/>
            <person name="Horwitz B."/>
            <person name="Torres-Martinez S."/>
            <person name="Idnurm A."/>
            <person name="Herrera-Estrella A."/>
            <person name="Gabaldon T."/>
            <person name="Grigoriev I.V."/>
        </authorList>
    </citation>
    <scope>NUCLEOTIDE SEQUENCE [LARGE SCALE GENOMIC DNA]</scope>
    <source>
        <strain evidence="4">NRRL 1555(-)</strain>
    </source>
</reference>
<feature type="transmembrane region" description="Helical" evidence="2">
    <location>
        <begin position="303"/>
        <end position="323"/>
    </location>
</feature>
<feature type="transmembrane region" description="Helical" evidence="2">
    <location>
        <begin position="197"/>
        <end position="218"/>
    </location>
</feature>
<feature type="region of interest" description="Disordered" evidence="1">
    <location>
        <begin position="1"/>
        <end position="33"/>
    </location>
</feature>
<dbReference type="GeneID" id="28996642"/>
<dbReference type="Proteomes" id="UP000077315">
    <property type="component" value="Unassembled WGS sequence"/>
</dbReference>
<gene>
    <name evidence="3" type="ORF">PHYBLDRAFT_167871</name>
</gene>
<dbReference type="RefSeq" id="XP_018292502.1">
    <property type="nucleotide sequence ID" value="XM_018435736.1"/>
</dbReference>
<protein>
    <submittedName>
        <fullName evidence="3">Uncharacterized protein</fullName>
    </submittedName>
</protein>
<evidence type="ECO:0000313" key="3">
    <source>
        <dbReference type="EMBL" id="OAD74462.1"/>
    </source>
</evidence>
<organism evidence="3 4">
    <name type="scientific">Phycomyces blakesleeanus (strain ATCC 8743b / DSM 1359 / FGSC 10004 / NBRC 33097 / NRRL 1555)</name>
    <dbReference type="NCBI Taxonomy" id="763407"/>
    <lineage>
        <taxon>Eukaryota</taxon>
        <taxon>Fungi</taxon>
        <taxon>Fungi incertae sedis</taxon>
        <taxon>Mucoromycota</taxon>
        <taxon>Mucoromycotina</taxon>
        <taxon>Mucoromycetes</taxon>
        <taxon>Mucorales</taxon>
        <taxon>Phycomycetaceae</taxon>
        <taxon>Phycomyces</taxon>
    </lineage>
</organism>
<keyword evidence="2" id="KW-0472">Membrane</keyword>
<dbReference type="GO" id="GO:0005794">
    <property type="term" value="C:Golgi apparatus"/>
    <property type="evidence" value="ECO:0007669"/>
    <property type="project" value="TreeGrafter"/>
</dbReference>
<name>A0A162U945_PHYB8</name>
<keyword evidence="2" id="KW-0812">Transmembrane</keyword>
<dbReference type="InParanoid" id="A0A162U945"/>
<feature type="transmembrane region" description="Helical" evidence="2">
    <location>
        <begin position="343"/>
        <end position="366"/>
    </location>
</feature>
<feature type="compositionally biased region" description="Low complexity" evidence="1">
    <location>
        <begin position="18"/>
        <end position="33"/>
    </location>
</feature>
<dbReference type="PANTHER" id="PTHR34391:SF1">
    <property type="entry name" value="UPF0658 GOLGI APPARATUS MEMBRANE PROTEIN C1952.10C-RELATED"/>
    <property type="match status" value="1"/>
</dbReference>
<feature type="transmembrane region" description="Helical" evidence="2">
    <location>
        <begin position="273"/>
        <end position="296"/>
    </location>
</feature>
<dbReference type="VEuPathDB" id="FungiDB:PHYBLDRAFT_167871"/>
<keyword evidence="4" id="KW-1185">Reference proteome</keyword>
<sequence>MVHFLDKGKPENNESSNSLHRSPASMSSSSYSSSSRTPESISIAEQHNLSNTLPRMHYILLWNIILEALVVSALEAALIYYHVSFSSHCVLSITNMGLSLANVTHHGLAIITQVYQVLLYIDLLKQHNMPQLCMTMIFQTLILVFAIIKVYHSSLKDFMICDDSLEGNNTFSTTNYPLVFTRNDTEFYKTKFQSLEYAVFGVTLACSIVFLLCLIRLYRASTWTSHYLHSFDDNTKKAILAATALVSLLKFDAFFCFFYIVQLVPATITGYPVPYWEVPAVVLASALILLLGWYAVLKESSQLTLAFATATILSFGYFVYRIISLSLVSVLNQEILKIIRSYLQLSISITLVFTLLTIVVSLTCFLNQIRGINLPQPMCHSCTHPQKKPPPMVPEHTEPPYSMGTALRSEPKQSTDTCFFSDCHSVIK</sequence>
<keyword evidence="2" id="KW-1133">Transmembrane helix</keyword>
<evidence type="ECO:0000256" key="2">
    <source>
        <dbReference type="SAM" id="Phobius"/>
    </source>
</evidence>
<dbReference type="EMBL" id="KV440979">
    <property type="protein sequence ID" value="OAD74462.1"/>
    <property type="molecule type" value="Genomic_DNA"/>
</dbReference>
<dbReference type="AlphaFoldDB" id="A0A162U945"/>
<feature type="transmembrane region" description="Helical" evidence="2">
    <location>
        <begin position="59"/>
        <end position="83"/>
    </location>
</feature>